<proteinExistence type="predicted"/>
<keyword evidence="2" id="KW-0732">Signal</keyword>
<reference evidence="3 4" key="1">
    <citation type="submission" date="2013-11" db="EMBL/GenBank/DDBJ databases">
        <title>The Genome Sequence of Phytophthora parasitica P1976.</title>
        <authorList>
            <consortium name="The Broad Institute Genomics Platform"/>
            <person name="Russ C."/>
            <person name="Tyler B."/>
            <person name="Panabieres F."/>
            <person name="Shan W."/>
            <person name="Tripathy S."/>
            <person name="Grunwald N."/>
            <person name="Machado M."/>
            <person name="Johnson C.S."/>
            <person name="Walker B."/>
            <person name="Young S."/>
            <person name="Zeng Q."/>
            <person name="Gargeya S."/>
            <person name="Fitzgerald M."/>
            <person name="Haas B."/>
            <person name="Abouelleil A."/>
            <person name="Allen A.W."/>
            <person name="Alvarado L."/>
            <person name="Arachchi H.M."/>
            <person name="Berlin A.M."/>
            <person name="Chapman S.B."/>
            <person name="Gainer-Dewar J."/>
            <person name="Goldberg J."/>
            <person name="Griggs A."/>
            <person name="Gujja S."/>
            <person name="Hansen M."/>
            <person name="Howarth C."/>
            <person name="Imamovic A."/>
            <person name="Ireland A."/>
            <person name="Larimer J."/>
            <person name="McCowan C."/>
            <person name="Murphy C."/>
            <person name="Pearson M."/>
            <person name="Poon T.W."/>
            <person name="Priest M."/>
            <person name="Roberts A."/>
            <person name="Saif S."/>
            <person name="Shea T."/>
            <person name="Sisk P."/>
            <person name="Sykes S."/>
            <person name="Wortman J."/>
            <person name="Nusbaum C."/>
            <person name="Birren B."/>
        </authorList>
    </citation>
    <scope>NUCLEOTIDE SEQUENCE [LARGE SCALE GENOMIC DNA]</scope>
    <source>
        <strain evidence="3 4">P1976</strain>
    </source>
</reference>
<feature type="compositionally biased region" description="Low complexity" evidence="1">
    <location>
        <begin position="66"/>
        <end position="98"/>
    </location>
</feature>
<feature type="region of interest" description="Disordered" evidence="1">
    <location>
        <begin position="132"/>
        <end position="207"/>
    </location>
</feature>
<feature type="compositionally biased region" description="Low complexity" evidence="1">
    <location>
        <begin position="189"/>
        <end position="207"/>
    </location>
</feature>
<feature type="signal peptide" evidence="2">
    <location>
        <begin position="1"/>
        <end position="24"/>
    </location>
</feature>
<dbReference type="AlphaFoldDB" id="A0A080Z5N1"/>
<evidence type="ECO:0000256" key="1">
    <source>
        <dbReference type="SAM" id="MobiDB-lite"/>
    </source>
</evidence>
<feature type="compositionally biased region" description="Polar residues" evidence="1">
    <location>
        <begin position="163"/>
        <end position="173"/>
    </location>
</feature>
<feature type="compositionally biased region" description="Low complexity" evidence="1">
    <location>
        <begin position="140"/>
        <end position="162"/>
    </location>
</feature>
<protein>
    <submittedName>
        <fullName evidence="3">Uncharacterized protein</fullName>
    </submittedName>
</protein>
<comment type="caution">
    <text evidence="3">The sequence shown here is derived from an EMBL/GenBank/DDBJ whole genome shotgun (WGS) entry which is preliminary data.</text>
</comment>
<feature type="region of interest" description="Disordered" evidence="1">
    <location>
        <begin position="45"/>
        <end position="98"/>
    </location>
</feature>
<accession>A0A080Z5N1</accession>
<evidence type="ECO:0000313" key="3">
    <source>
        <dbReference type="EMBL" id="ETO61942.1"/>
    </source>
</evidence>
<sequence>MRATTKLAVLAAACVALSSSGVGADISFSTTDLSGAGNAGVVASDAGTGKTPCPSLPQAAGVAGSTTTDTAPPAATEAPVATETPATEAPISTEAPAAIEDPAFTESPTATEMPVATEAATEVPAAITTAKTPCPSLAQPSLSSSSSGESSGNSSGKSPCPSLQTASTSSDGSVSAPCPSLKVKTPCPSLSTASKSSSEDAASGSGDAVEVVISGLTVAVVSASALLLL</sequence>
<evidence type="ECO:0000256" key="2">
    <source>
        <dbReference type="SAM" id="SignalP"/>
    </source>
</evidence>
<organism evidence="3 4">
    <name type="scientific">Phytophthora nicotianae P1976</name>
    <dbReference type="NCBI Taxonomy" id="1317066"/>
    <lineage>
        <taxon>Eukaryota</taxon>
        <taxon>Sar</taxon>
        <taxon>Stramenopiles</taxon>
        <taxon>Oomycota</taxon>
        <taxon>Peronosporomycetes</taxon>
        <taxon>Peronosporales</taxon>
        <taxon>Peronosporaceae</taxon>
        <taxon>Phytophthora</taxon>
    </lineage>
</organism>
<dbReference type="OrthoDB" id="129697at2759"/>
<dbReference type="Proteomes" id="UP000028582">
    <property type="component" value="Unassembled WGS sequence"/>
</dbReference>
<gene>
    <name evidence="3" type="ORF">F444_20108</name>
</gene>
<name>A0A080Z5N1_PHYNI</name>
<feature type="chain" id="PRO_5001752691" evidence="2">
    <location>
        <begin position="25"/>
        <end position="229"/>
    </location>
</feature>
<dbReference type="EMBL" id="ANJA01003694">
    <property type="protein sequence ID" value="ETO61942.1"/>
    <property type="molecule type" value="Genomic_DNA"/>
</dbReference>
<evidence type="ECO:0000313" key="4">
    <source>
        <dbReference type="Proteomes" id="UP000028582"/>
    </source>
</evidence>